<dbReference type="RefSeq" id="WP_076324571.1">
    <property type="nucleotide sequence ID" value="NZ_MRTF01000008.1"/>
</dbReference>
<gene>
    <name evidence="1" type="ORF">BK123_22280</name>
</gene>
<name>A0A1R1AWE8_PAELA</name>
<protein>
    <submittedName>
        <fullName evidence="1">Uncharacterized protein</fullName>
    </submittedName>
</protein>
<comment type="caution">
    <text evidence="1">The sequence shown here is derived from an EMBL/GenBank/DDBJ whole genome shotgun (WGS) entry which is preliminary data.</text>
</comment>
<dbReference type="AlphaFoldDB" id="A0A1R1AWE8"/>
<accession>A0A1R1AWE8</accession>
<dbReference type="OrthoDB" id="2085833at2"/>
<evidence type="ECO:0000313" key="2">
    <source>
        <dbReference type="Proteomes" id="UP000187074"/>
    </source>
</evidence>
<sequence>MNQLFEDARTIIRSINWEKEEPNRTSHGVLLYEFLRRASQFYDFINQEPGKRLAIFSAADMCGIKLPIDIYNYREELNEIKDESLVKSACKSYLEWAYLSGENESIALTFQNLYDPLIKFFNRGGRVRYHNGELVYGWAARARIVSTEMSTVEIEDISDSTLDKLDKDWNETISQ</sequence>
<evidence type="ECO:0000313" key="1">
    <source>
        <dbReference type="EMBL" id="OME90036.1"/>
    </source>
</evidence>
<organism evidence="1 2">
    <name type="scientific">Paenibacillus lautus</name>
    <name type="common">Bacillus lautus</name>
    <dbReference type="NCBI Taxonomy" id="1401"/>
    <lineage>
        <taxon>Bacteria</taxon>
        <taxon>Bacillati</taxon>
        <taxon>Bacillota</taxon>
        <taxon>Bacilli</taxon>
        <taxon>Bacillales</taxon>
        <taxon>Paenibacillaceae</taxon>
        <taxon>Paenibacillus</taxon>
    </lineage>
</organism>
<proteinExistence type="predicted"/>
<reference evidence="1 2" key="1">
    <citation type="submission" date="2016-11" db="EMBL/GenBank/DDBJ databases">
        <title>Paenibacillus species isolates.</title>
        <authorList>
            <person name="Beno S.M."/>
        </authorList>
    </citation>
    <scope>NUCLEOTIDE SEQUENCE [LARGE SCALE GENOMIC DNA]</scope>
    <source>
        <strain evidence="1 2">FSL F4-0100</strain>
    </source>
</reference>
<dbReference type="EMBL" id="MRTF01000008">
    <property type="protein sequence ID" value="OME90036.1"/>
    <property type="molecule type" value="Genomic_DNA"/>
</dbReference>
<dbReference type="Proteomes" id="UP000187074">
    <property type="component" value="Unassembled WGS sequence"/>
</dbReference>